<dbReference type="EMBL" id="CP036434">
    <property type="protein sequence ID" value="QDV07911.1"/>
    <property type="molecule type" value="Genomic_DNA"/>
</dbReference>
<sequence>MEGVRIEDELKHDVFGCVELVSWCDPAAPDGPESVSVRMIRRVVRGRFGAGLVARLLARREERALRALRDAGTAAIAQAPPVPAEVLAALRSMPTRRGFVPRPKDVFLRPFAEGLPLHRATHLPRDFFTLLEEAARELHGAGVCHNDLHKEQNIVVAPDGRPVLIDFQLATLHPRRPTSGIEGRWFVARCRDDLRHIQKHRRRYTRDGRGPEEESVPDSARMKRTGIPLLWMRTGKPVYKFVTRKVLRTRDGEEMRPITGPWPEWTEPVEPDRPRRA</sequence>
<keyword evidence="2" id="KW-0723">Serine/threonine-protein kinase</keyword>
<accession>A0A518EV21</accession>
<dbReference type="InterPro" id="IPR011009">
    <property type="entry name" value="Kinase-like_dom_sf"/>
</dbReference>
<dbReference type="AlphaFoldDB" id="A0A518EV21"/>
<evidence type="ECO:0000313" key="3">
    <source>
        <dbReference type="Proteomes" id="UP000320390"/>
    </source>
</evidence>
<keyword evidence="3" id="KW-1185">Reference proteome</keyword>
<evidence type="ECO:0000256" key="1">
    <source>
        <dbReference type="SAM" id="MobiDB-lite"/>
    </source>
</evidence>
<feature type="region of interest" description="Disordered" evidence="1">
    <location>
        <begin position="252"/>
        <end position="277"/>
    </location>
</feature>
<dbReference type="GO" id="GO:0004674">
    <property type="term" value="F:protein serine/threonine kinase activity"/>
    <property type="evidence" value="ECO:0007669"/>
    <property type="project" value="UniProtKB-KW"/>
</dbReference>
<name>A0A518EV21_9BACT</name>
<reference evidence="2 3" key="1">
    <citation type="submission" date="2019-02" db="EMBL/GenBank/DDBJ databases">
        <title>Deep-cultivation of Planctomycetes and their phenomic and genomic characterization uncovers novel biology.</title>
        <authorList>
            <person name="Wiegand S."/>
            <person name="Jogler M."/>
            <person name="Boedeker C."/>
            <person name="Pinto D."/>
            <person name="Vollmers J."/>
            <person name="Rivas-Marin E."/>
            <person name="Kohn T."/>
            <person name="Peeters S.H."/>
            <person name="Heuer A."/>
            <person name="Rast P."/>
            <person name="Oberbeckmann S."/>
            <person name="Bunk B."/>
            <person name="Jeske O."/>
            <person name="Meyerdierks A."/>
            <person name="Storesund J.E."/>
            <person name="Kallscheuer N."/>
            <person name="Luecker S."/>
            <person name="Lage O.M."/>
            <person name="Pohl T."/>
            <person name="Merkel B.J."/>
            <person name="Hornburger P."/>
            <person name="Mueller R.-W."/>
            <person name="Bruemmer F."/>
            <person name="Labrenz M."/>
            <person name="Spormann A.M."/>
            <person name="Op den Camp H."/>
            <person name="Overmann J."/>
            <person name="Amann R."/>
            <person name="Jetten M.S.M."/>
            <person name="Mascher T."/>
            <person name="Medema M.H."/>
            <person name="Devos D.P."/>
            <person name="Kaster A.-K."/>
            <person name="Ovreas L."/>
            <person name="Rohde M."/>
            <person name="Galperin M.Y."/>
            <person name="Jogler C."/>
        </authorList>
    </citation>
    <scope>NUCLEOTIDE SEQUENCE [LARGE SCALE GENOMIC DNA]</scope>
    <source>
        <strain evidence="2 3">Poly30</strain>
    </source>
</reference>
<keyword evidence="2" id="KW-0418">Kinase</keyword>
<feature type="region of interest" description="Disordered" evidence="1">
    <location>
        <begin position="201"/>
        <end position="220"/>
    </location>
</feature>
<organism evidence="2 3">
    <name type="scientific">Saltatorellus ferox</name>
    <dbReference type="NCBI Taxonomy" id="2528018"/>
    <lineage>
        <taxon>Bacteria</taxon>
        <taxon>Pseudomonadati</taxon>
        <taxon>Planctomycetota</taxon>
        <taxon>Planctomycetia</taxon>
        <taxon>Planctomycetia incertae sedis</taxon>
        <taxon>Saltatorellus</taxon>
    </lineage>
</organism>
<gene>
    <name evidence="2" type="ORF">Poly30_34460</name>
</gene>
<dbReference type="SUPFAM" id="SSF56112">
    <property type="entry name" value="Protein kinase-like (PK-like)"/>
    <property type="match status" value="1"/>
</dbReference>
<keyword evidence="2" id="KW-0808">Transferase</keyword>
<dbReference type="Proteomes" id="UP000320390">
    <property type="component" value="Chromosome"/>
</dbReference>
<dbReference type="Gene3D" id="1.10.510.10">
    <property type="entry name" value="Transferase(Phosphotransferase) domain 1"/>
    <property type="match status" value="1"/>
</dbReference>
<proteinExistence type="predicted"/>
<protein>
    <submittedName>
        <fullName evidence="2">Serine/threonine protein kinase</fullName>
    </submittedName>
</protein>
<evidence type="ECO:0000313" key="2">
    <source>
        <dbReference type="EMBL" id="QDV07911.1"/>
    </source>
</evidence>